<dbReference type="CDD" id="cd05233">
    <property type="entry name" value="SDR_c"/>
    <property type="match status" value="1"/>
</dbReference>
<dbReference type="PANTHER" id="PTHR44196:SF1">
    <property type="entry name" value="DEHYDROGENASE_REDUCTASE SDR FAMILY MEMBER 7B"/>
    <property type="match status" value="1"/>
</dbReference>
<dbReference type="OrthoDB" id="1933717at2759"/>
<dbReference type="Proteomes" id="UP000799444">
    <property type="component" value="Unassembled WGS sequence"/>
</dbReference>
<evidence type="ECO:0000256" key="1">
    <source>
        <dbReference type="ARBA" id="ARBA00006484"/>
    </source>
</evidence>
<dbReference type="PANTHER" id="PTHR44196">
    <property type="entry name" value="DEHYDROGENASE/REDUCTASE SDR FAMILY MEMBER 7B"/>
    <property type="match status" value="1"/>
</dbReference>
<dbReference type="AlphaFoldDB" id="A0A9P4QQS9"/>
<keyword evidence="2" id="KW-0560">Oxidoreductase</keyword>
<protein>
    <submittedName>
        <fullName evidence="3">NAD(P)-binding protein</fullName>
    </submittedName>
</protein>
<dbReference type="GO" id="GO:0016020">
    <property type="term" value="C:membrane"/>
    <property type="evidence" value="ECO:0007669"/>
    <property type="project" value="TreeGrafter"/>
</dbReference>
<evidence type="ECO:0000313" key="4">
    <source>
        <dbReference type="Proteomes" id="UP000799444"/>
    </source>
</evidence>
<sequence length="306" mass="32537">MDPPYPSMTSVWHTTTYPALIPTGQAKDKVIVISGASSGIGRAAAISFATAGAKKIALLARRHNLLDETRNLVQQASADAHISIHAVSTTDGPALKKVAEEIGKWDVLVLNAGRIIAPESIEQCDVEEWWSVLETNVKGTMHTLSAFLPSANANASIDTKPTILGVSAGTITLPTSAPPNIGASAYNASKTANVKILEHLATERQDLHVVNVHPGVVATDLMKLSGMVGKNDEEVESAKKAGFVDDASLPADFLVWASTRDAAFLHGKFVFANWDVEQLKNRAKEIGASDVLTNVIKGWPFSPSTI</sequence>
<accession>A0A9P4QQS9</accession>
<comment type="caution">
    <text evidence="3">The sequence shown here is derived from an EMBL/GenBank/DDBJ whole genome shotgun (WGS) entry which is preliminary data.</text>
</comment>
<gene>
    <name evidence="3" type="ORF">EJ04DRAFT_579449</name>
</gene>
<dbReference type="EMBL" id="ML996205">
    <property type="protein sequence ID" value="KAF2730959.1"/>
    <property type="molecule type" value="Genomic_DNA"/>
</dbReference>
<organism evidence="3 4">
    <name type="scientific">Polyplosphaeria fusca</name>
    <dbReference type="NCBI Taxonomy" id="682080"/>
    <lineage>
        <taxon>Eukaryota</taxon>
        <taxon>Fungi</taxon>
        <taxon>Dikarya</taxon>
        <taxon>Ascomycota</taxon>
        <taxon>Pezizomycotina</taxon>
        <taxon>Dothideomycetes</taxon>
        <taxon>Pleosporomycetidae</taxon>
        <taxon>Pleosporales</taxon>
        <taxon>Tetraplosphaeriaceae</taxon>
        <taxon>Polyplosphaeria</taxon>
    </lineage>
</organism>
<dbReference type="SUPFAM" id="SSF51735">
    <property type="entry name" value="NAD(P)-binding Rossmann-fold domains"/>
    <property type="match status" value="1"/>
</dbReference>
<dbReference type="InterPro" id="IPR002347">
    <property type="entry name" value="SDR_fam"/>
</dbReference>
<dbReference type="InterPro" id="IPR036291">
    <property type="entry name" value="NAD(P)-bd_dom_sf"/>
</dbReference>
<proteinExistence type="inferred from homology"/>
<dbReference type="PRINTS" id="PR00081">
    <property type="entry name" value="GDHRDH"/>
</dbReference>
<evidence type="ECO:0000313" key="3">
    <source>
        <dbReference type="EMBL" id="KAF2730959.1"/>
    </source>
</evidence>
<keyword evidence="4" id="KW-1185">Reference proteome</keyword>
<dbReference type="Gene3D" id="3.40.50.720">
    <property type="entry name" value="NAD(P)-binding Rossmann-like Domain"/>
    <property type="match status" value="1"/>
</dbReference>
<name>A0A9P4QQS9_9PLEO</name>
<dbReference type="Pfam" id="PF00106">
    <property type="entry name" value="adh_short"/>
    <property type="match status" value="1"/>
</dbReference>
<dbReference type="GO" id="GO:0016491">
    <property type="term" value="F:oxidoreductase activity"/>
    <property type="evidence" value="ECO:0007669"/>
    <property type="project" value="UniProtKB-KW"/>
</dbReference>
<reference evidence="3" key="1">
    <citation type="journal article" date="2020" name="Stud. Mycol.">
        <title>101 Dothideomycetes genomes: a test case for predicting lifestyles and emergence of pathogens.</title>
        <authorList>
            <person name="Haridas S."/>
            <person name="Albert R."/>
            <person name="Binder M."/>
            <person name="Bloem J."/>
            <person name="Labutti K."/>
            <person name="Salamov A."/>
            <person name="Andreopoulos B."/>
            <person name="Baker S."/>
            <person name="Barry K."/>
            <person name="Bills G."/>
            <person name="Bluhm B."/>
            <person name="Cannon C."/>
            <person name="Castanera R."/>
            <person name="Culley D."/>
            <person name="Daum C."/>
            <person name="Ezra D."/>
            <person name="Gonzalez J."/>
            <person name="Henrissat B."/>
            <person name="Kuo A."/>
            <person name="Liang C."/>
            <person name="Lipzen A."/>
            <person name="Lutzoni F."/>
            <person name="Magnuson J."/>
            <person name="Mondo S."/>
            <person name="Nolan M."/>
            <person name="Ohm R."/>
            <person name="Pangilinan J."/>
            <person name="Park H.-J."/>
            <person name="Ramirez L."/>
            <person name="Alfaro M."/>
            <person name="Sun H."/>
            <person name="Tritt A."/>
            <person name="Yoshinaga Y."/>
            <person name="Zwiers L.-H."/>
            <person name="Turgeon B."/>
            <person name="Goodwin S."/>
            <person name="Spatafora J."/>
            <person name="Crous P."/>
            <person name="Grigoriev I."/>
        </authorList>
    </citation>
    <scope>NUCLEOTIDE SEQUENCE</scope>
    <source>
        <strain evidence="3">CBS 125425</strain>
    </source>
</reference>
<comment type="similarity">
    <text evidence="1">Belongs to the short-chain dehydrogenases/reductases (SDR) family.</text>
</comment>
<evidence type="ECO:0000256" key="2">
    <source>
        <dbReference type="ARBA" id="ARBA00023002"/>
    </source>
</evidence>